<dbReference type="SFLD" id="SFLDG01129">
    <property type="entry name" value="C1.5:_HAD__Beta-PGM__Phosphata"/>
    <property type="match status" value="1"/>
</dbReference>
<evidence type="ECO:0000313" key="1">
    <source>
        <dbReference type="EMBL" id="SDD15548.1"/>
    </source>
</evidence>
<dbReference type="EMBL" id="FNAF01000001">
    <property type="protein sequence ID" value="SDD15548.1"/>
    <property type="molecule type" value="Genomic_DNA"/>
</dbReference>
<gene>
    <name evidence="1" type="ORF">SAMN04489866_101317</name>
</gene>
<dbReference type="OrthoDB" id="9792518at2"/>
<dbReference type="Gene3D" id="1.10.150.240">
    <property type="entry name" value="Putative phosphatase, domain 2"/>
    <property type="match status" value="1"/>
</dbReference>
<dbReference type="Proteomes" id="UP000198995">
    <property type="component" value="Unassembled WGS sequence"/>
</dbReference>
<dbReference type="SFLD" id="SFLDS00003">
    <property type="entry name" value="Haloacid_Dehalogenase"/>
    <property type="match status" value="1"/>
</dbReference>
<evidence type="ECO:0000313" key="2">
    <source>
        <dbReference type="Proteomes" id="UP000198995"/>
    </source>
</evidence>
<dbReference type="STRING" id="2741.SAMN04489866_101317"/>
<dbReference type="InterPro" id="IPR023198">
    <property type="entry name" value="PGP-like_dom2"/>
</dbReference>
<dbReference type="InterPro" id="IPR036412">
    <property type="entry name" value="HAD-like_sf"/>
</dbReference>
<dbReference type="InterPro" id="IPR023214">
    <property type="entry name" value="HAD_sf"/>
</dbReference>
<dbReference type="PANTHER" id="PTHR18901">
    <property type="entry name" value="2-DEOXYGLUCOSE-6-PHOSPHATE PHOSPHATASE 2"/>
    <property type="match status" value="1"/>
</dbReference>
<reference evidence="1 2" key="1">
    <citation type="submission" date="2016-10" db="EMBL/GenBank/DDBJ databases">
        <authorList>
            <person name="de Groot N.N."/>
        </authorList>
    </citation>
    <scope>NUCLEOTIDE SEQUENCE [LARGE SCALE GENOMIC DNA]</scope>
    <source>
        <strain evidence="1 2">DSM 20475</strain>
    </source>
</reference>
<sequence length="218" mass="24188">MQGAIFDLDGTLLDSNGVWKQVDDVFLARHHLTKDAEYTRAVTQMEYSASAVFVAEKYHLDMSPQEIMAEWEALSLEAYAQQIPMKEGAREVLTALAEAQVPLALVTLSPAVLYEAALKRHGVLDLFQLKMTVPKAHEQGKDRFLYDAVCRELAIPAAACIGFDDDLSALEAMRASGMTAYALQDMRNGDMKNLYSAAGFPQYSWAEIQGIILSDKIY</sequence>
<organism evidence="1 2">
    <name type="scientific">Peptococcus niger</name>
    <dbReference type="NCBI Taxonomy" id="2741"/>
    <lineage>
        <taxon>Bacteria</taxon>
        <taxon>Bacillati</taxon>
        <taxon>Bacillota</taxon>
        <taxon>Clostridia</taxon>
        <taxon>Eubacteriales</taxon>
        <taxon>Peptococcaceae</taxon>
        <taxon>Peptococcus</taxon>
    </lineage>
</organism>
<dbReference type="Gene3D" id="3.40.50.1000">
    <property type="entry name" value="HAD superfamily/HAD-like"/>
    <property type="match status" value="1"/>
</dbReference>
<keyword evidence="2" id="KW-1185">Reference proteome</keyword>
<dbReference type="Pfam" id="PF00702">
    <property type="entry name" value="Hydrolase"/>
    <property type="match status" value="1"/>
</dbReference>
<dbReference type="GO" id="GO:0016791">
    <property type="term" value="F:phosphatase activity"/>
    <property type="evidence" value="ECO:0007669"/>
    <property type="project" value="TreeGrafter"/>
</dbReference>
<dbReference type="AlphaFoldDB" id="A0A1G6SF94"/>
<protein>
    <submittedName>
        <fullName evidence="1">Haloacid dehalogenase superfamily, subfamily IA, variant 3 with third motif having DD or ED</fullName>
    </submittedName>
</protein>
<name>A0A1G6SF94_PEPNI</name>
<dbReference type="SUPFAM" id="SSF56784">
    <property type="entry name" value="HAD-like"/>
    <property type="match status" value="1"/>
</dbReference>
<dbReference type="PANTHER" id="PTHR18901:SF38">
    <property type="entry name" value="PSEUDOURIDINE-5'-PHOSPHATASE"/>
    <property type="match status" value="1"/>
</dbReference>
<proteinExistence type="predicted"/>
<dbReference type="RefSeq" id="WP_091790993.1">
    <property type="nucleotide sequence ID" value="NZ_FNAF01000001.1"/>
</dbReference>
<accession>A0A1G6SF94</accession>